<keyword evidence="2" id="KW-0255">Endonuclease</keyword>
<accession>A0A455RE74</accession>
<sequence>MHSAVSGNVWCTRAVVPTVRKLRSLRPFVLQANPEGRRHSCFGHVLMLHWVWRPRRDYGDTQGNSLCFCLIKAKMPQNCIMKPLKQNTFLLYRCISSLSAETPSGLALSSPEHIILGSLLGDGSLRINKNYKNARFSFRHASKQKEYFFWKRDQLKAKYSAKSGLDCKDWWEQTPSKGEFGKHPKFRYQSRACPELTMLHAYTHKNGLLKIRRKWLNMLTAQSLAIWWCDDGSLVKNTQQGVFCTDSFSLKDLEVLDRYMKKVWGISTKVRPHRISNAPSAAPEKDPKSSSVTQYRLWIDSRQDLEKFLRLILPHIPVLSMVYKTTLLFNDPELQQRWISEMASSLSQFSKQEIENVVAERKATLKNFRSQTKTENDIVQPKI</sequence>
<keyword evidence="2" id="KW-0540">Nuclease</keyword>
<dbReference type="AlphaFoldDB" id="A0A455RE74"/>
<dbReference type="Pfam" id="PF03161">
    <property type="entry name" value="LAGLIDADG_2"/>
    <property type="match status" value="1"/>
</dbReference>
<organism evidence="2">
    <name type="scientific">Marophrys sp. SRT127</name>
    <dbReference type="NCBI Taxonomy" id="2488311"/>
    <lineage>
        <taxon>Eukaryota</taxon>
        <taxon>Haptista</taxon>
        <taxon>Centroplasthelida</taxon>
        <taxon>Panacanthocystida</taxon>
        <taxon>Acanthocystida</taxon>
        <taxon>Marophrys</taxon>
    </lineage>
</organism>
<geneLocation type="mitochondrion" evidence="2"/>
<dbReference type="GO" id="GO:0004519">
    <property type="term" value="F:endonuclease activity"/>
    <property type="evidence" value="ECO:0007669"/>
    <property type="project" value="UniProtKB-KW"/>
</dbReference>
<protein>
    <submittedName>
        <fullName evidence="2">LAGLIDADG homing endonuclease</fullName>
    </submittedName>
</protein>
<dbReference type="Gene3D" id="3.10.28.10">
    <property type="entry name" value="Homing endonucleases"/>
    <property type="match status" value="2"/>
</dbReference>
<dbReference type="InterPro" id="IPR004860">
    <property type="entry name" value="LAGLIDADG_dom"/>
</dbReference>
<reference evidence="2" key="1">
    <citation type="journal article" date="2019" name="Sci. Rep.">
        <title>Horizontally-acquired genetic elements in the mitochondrial genome of a centrohelid Marophrys sp. SRT127.</title>
        <authorList>
            <person name="Nishimura Y."/>
            <person name="Shiratori T."/>
            <person name="Ishida K."/>
            <person name="Hashimoto T."/>
            <person name="Ohkuma M."/>
            <person name="Inagaki Y."/>
        </authorList>
    </citation>
    <scope>NUCLEOTIDE SEQUENCE</scope>
    <source>
        <strain evidence="2">SRT127</strain>
    </source>
</reference>
<proteinExistence type="predicted"/>
<keyword evidence="2" id="KW-0378">Hydrolase</keyword>
<keyword evidence="2" id="KW-0496">Mitochondrion</keyword>
<evidence type="ECO:0000313" key="2">
    <source>
        <dbReference type="EMBL" id="BBH42949.1"/>
    </source>
</evidence>
<dbReference type="SUPFAM" id="SSF55608">
    <property type="entry name" value="Homing endonucleases"/>
    <property type="match status" value="1"/>
</dbReference>
<feature type="domain" description="Homing endonuclease LAGLIDADG" evidence="1">
    <location>
        <begin position="114"/>
        <end position="273"/>
    </location>
</feature>
<dbReference type="EMBL" id="AP019310">
    <property type="protein sequence ID" value="BBH42949.1"/>
    <property type="molecule type" value="Genomic_DNA"/>
</dbReference>
<dbReference type="InterPro" id="IPR027434">
    <property type="entry name" value="Homing_endonucl"/>
</dbReference>
<name>A0A455RE74_9EUKA</name>
<evidence type="ECO:0000259" key="1">
    <source>
        <dbReference type="Pfam" id="PF03161"/>
    </source>
</evidence>